<dbReference type="Pfam" id="PF08220">
    <property type="entry name" value="HTH_DeoR"/>
    <property type="match status" value="1"/>
</dbReference>
<dbReference type="InterPro" id="IPR037171">
    <property type="entry name" value="NagB/RpiA_transferase-like"/>
</dbReference>
<gene>
    <name evidence="4" type="ORF">CfE428DRAFT_5257</name>
</gene>
<dbReference type="eggNOG" id="COG1349">
    <property type="taxonomic scope" value="Bacteria"/>
</dbReference>
<evidence type="ECO:0000313" key="4">
    <source>
        <dbReference type="EMBL" id="EDY17239.1"/>
    </source>
</evidence>
<dbReference type="RefSeq" id="WP_006982578.1">
    <property type="nucleotide sequence ID" value="NZ_ABVL01000022.1"/>
</dbReference>
<dbReference type="SUPFAM" id="SSF46785">
    <property type="entry name" value="Winged helix' DNA-binding domain"/>
    <property type="match status" value="1"/>
</dbReference>
<keyword evidence="1" id="KW-0805">Transcription regulation</keyword>
<protein>
    <submittedName>
        <fullName evidence="4">Transcriptional regulator, DeoR family</fullName>
    </submittedName>
</protein>
<evidence type="ECO:0000313" key="5">
    <source>
        <dbReference type="Proteomes" id="UP000005824"/>
    </source>
</evidence>
<dbReference type="InParanoid" id="B4D8L7"/>
<dbReference type="EMBL" id="ABVL01000022">
    <property type="protein sequence ID" value="EDY17239.1"/>
    <property type="molecule type" value="Genomic_DNA"/>
</dbReference>
<name>B4D8L7_9BACT</name>
<comment type="caution">
    <text evidence="4">The sequence shown here is derived from an EMBL/GenBank/DDBJ whole genome shotgun (WGS) entry which is preliminary data.</text>
</comment>
<feature type="domain" description="HTH deoR-type" evidence="3">
    <location>
        <begin position="3"/>
        <end position="58"/>
    </location>
</feature>
<dbReference type="Proteomes" id="UP000005824">
    <property type="component" value="Unassembled WGS sequence"/>
</dbReference>
<dbReference type="PROSITE" id="PS51000">
    <property type="entry name" value="HTH_DEOR_2"/>
    <property type="match status" value="1"/>
</dbReference>
<keyword evidence="2" id="KW-0804">Transcription</keyword>
<dbReference type="InterPro" id="IPR014036">
    <property type="entry name" value="DeoR-like_C"/>
</dbReference>
<dbReference type="InterPro" id="IPR001034">
    <property type="entry name" value="DeoR_HTH"/>
</dbReference>
<dbReference type="Pfam" id="PF00455">
    <property type="entry name" value="DeoRC"/>
    <property type="match status" value="1"/>
</dbReference>
<dbReference type="AlphaFoldDB" id="B4D8L7"/>
<proteinExistence type="predicted"/>
<dbReference type="SUPFAM" id="SSF100950">
    <property type="entry name" value="NagB/RpiA/CoA transferase-like"/>
    <property type="match status" value="1"/>
</dbReference>
<dbReference type="InterPro" id="IPR050313">
    <property type="entry name" value="Carb_Metab_HTH_regulators"/>
</dbReference>
<accession>B4D8L7</accession>
<dbReference type="PANTHER" id="PTHR30363">
    <property type="entry name" value="HTH-TYPE TRANSCRIPTIONAL REGULATOR SRLR-RELATED"/>
    <property type="match status" value="1"/>
</dbReference>
<dbReference type="STRING" id="497964.CfE428DRAFT_5257"/>
<dbReference type="SMART" id="SM00420">
    <property type="entry name" value="HTH_DEOR"/>
    <property type="match status" value="1"/>
</dbReference>
<evidence type="ECO:0000256" key="2">
    <source>
        <dbReference type="ARBA" id="ARBA00023163"/>
    </source>
</evidence>
<dbReference type="GO" id="GO:0003700">
    <property type="term" value="F:DNA-binding transcription factor activity"/>
    <property type="evidence" value="ECO:0007669"/>
    <property type="project" value="InterPro"/>
</dbReference>
<sequence>MKRRQRQRQILELLQLDPELGVDDACARLGASAATIRREFAQLAAEGRVEKTWGGIRLKNPVAAEPAGPAAFQQRLTENAAEKRAIAEGAAQLLEDGDVVMIDGGTTTYQLCEFIALKRIRIITNSLVIAQAVDRLKGRQRGAEIYLTGGILQPESSVLSGPPAEAFLKRYHARWAFLSAAGVDAKEATNHNEAVLASERLMIEQSERVALLVDHTKLGRRAMCSLSSLAKVDHLFTGGTPEARKFARAHHGGRLQIHLAEFAASATGRSG</sequence>
<evidence type="ECO:0000256" key="1">
    <source>
        <dbReference type="ARBA" id="ARBA00023015"/>
    </source>
</evidence>
<evidence type="ECO:0000259" key="3">
    <source>
        <dbReference type="PROSITE" id="PS51000"/>
    </source>
</evidence>
<dbReference type="Gene3D" id="3.40.50.1360">
    <property type="match status" value="1"/>
</dbReference>
<reference evidence="4 5" key="1">
    <citation type="journal article" date="2011" name="J. Bacteriol.">
        <title>Genome sequence of Chthoniobacter flavus Ellin428, an aerobic heterotrophic soil bacterium.</title>
        <authorList>
            <person name="Kant R."/>
            <person name="van Passel M.W."/>
            <person name="Palva A."/>
            <person name="Lucas S."/>
            <person name="Lapidus A."/>
            <person name="Glavina Del Rio T."/>
            <person name="Dalin E."/>
            <person name="Tice H."/>
            <person name="Bruce D."/>
            <person name="Goodwin L."/>
            <person name="Pitluck S."/>
            <person name="Larimer F.W."/>
            <person name="Land M.L."/>
            <person name="Hauser L."/>
            <person name="Sangwan P."/>
            <person name="de Vos W.M."/>
            <person name="Janssen P.H."/>
            <person name="Smidt H."/>
        </authorList>
    </citation>
    <scope>NUCLEOTIDE SEQUENCE [LARGE SCALE GENOMIC DNA]</scope>
    <source>
        <strain evidence="4 5">Ellin428</strain>
    </source>
</reference>
<keyword evidence="5" id="KW-1185">Reference proteome</keyword>
<dbReference type="SMART" id="SM01134">
    <property type="entry name" value="DeoRC"/>
    <property type="match status" value="1"/>
</dbReference>
<organism evidence="4 5">
    <name type="scientific">Chthoniobacter flavus Ellin428</name>
    <dbReference type="NCBI Taxonomy" id="497964"/>
    <lineage>
        <taxon>Bacteria</taxon>
        <taxon>Pseudomonadati</taxon>
        <taxon>Verrucomicrobiota</taxon>
        <taxon>Spartobacteria</taxon>
        <taxon>Chthoniobacterales</taxon>
        <taxon>Chthoniobacteraceae</taxon>
        <taxon>Chthoniobacter</taxon>
    </lineage>
</organism>
<dbReference type="PANTHER" id="PTHR30363:SF44">
    <property type="entry name" value="AGA OPERON TRANSCRIPTIONAL REPRESSOR-RELATED"/>
    <property type="match status" value="1"/>
</dbReference>
<dbReference type="InterPro" id="IPR036390">
    <property type="entry name" value="WH_DNA-bd_sf"/>
</dbReference>